<keyword evidence="12" id="KW-1185">Reference proteome</keyword>
<dbReference type="PANTHER" id="PTHR15239:SF6">
    <property type="entry name" value="RIBOSOME QUALITY CONTROL COMPLEX SUBUNIT NEMF"/>
    <property type="match status" value="1"/>
</dbReference>
<dbReference type="InterPro" id="IPR051608">
    <property type="entry name" value="RQC_Subunit_NEMF"/>
</dbReference>
<dbReference type="GO" id="GO:0043023">
    <property type="term" value="F:ribosomal large subunit binding"/>
    <property type="evidence" value="ECO:0007669"/>
    <property type="project" value="TreeGrafter"/>
</dbReference>
<evidence type="ECO:0000313" key="12">
    <source>
        <dbReference type="Proteomes" id="UP000005222"/>
    </source>
</evidence>
<feature type="compositionally biased region" description="Basic residues" evidence="7">
    <location>
        <begin position="857"/>
        <end position="868"/>
    </location>
</feature>
<dbReference type="Pfam" id="PF05833">
    <property type="entry name" value="NFACT_N"/>
    <property type="match status" value="1"/>
</dbReference>
<proteinExistence type="inferred from homology"/>
<feature type="compositionally biased region" description="Polar residues" evidence="7">
    <location>
        <begin position="904"/>
        <end position="920"/>
    </location>
</feature>
<feature type="region of interest" description="Disordered" evidence="7">
    <location>
        <begin position="447"/>
        <end position="505"/>
    </location>
</feature>
<name>G8YA10_PICSO</name>
<dbReference type="Proteomes" id="UP000005222">
    <property type="component" value="Chromosome L"/>
</dbReference>
<dbReference type="InParanoid" id="G8YA10"/>
<evidence type="ECO:0000259" key="9">
    <source>
        <dbReference type="Pfam" id="PF11923"/>
    </source>
</evidence>
<keyword evidence="3" id="KW-0963">Cytoplasm</keyword>
<dbReference type="eggNOG" id="KOG2030">
    <property type="taxonomic scope" value="Eukaryota"/>
</dbReference>
<dbReference type="InterPro" id="IPR008532">
    <property type="entry name" value="NFACT_RNA-bd"/>
</dbReference>
<evidence type="ECO:0000256" key="6">
    <source>
        <dbReference type="SAM" id="Coils"/>
    </source>
</evidence>
<reference evidence="10" key="1">
    <citation type="submission" date="2011-10" db="EMBL/GenBank/DDBJ databases">
        <authorList>
            <person name="Genoscope - CEA"/>
        </authorList>
    </citation>
    <scope>NUCLEOTIDE SEQUENCE</scope>
</reference>
<dbReference type="AlphaFoldDB" id="G8YA10"/>
<comment type="subcellular location">
    <subcellularLocation>
        <location evidence="1">Cytoplasm</location>
    </subcellularLocation>
</comment>
<dbReference type="STRING" id="559304.G8YA10"/>
<evidence type="ECO:0000256" key="3">
    <source>
        <dbReference type="ARBA" id="ARBA00022490"/>
    </source>
</evidence>
<feature type="compositionally biased region" description="Basic and acidic residues" evidence="7">
    <location>
        <begin position="816"/>
        <end position="830"/>
    </location>
</feature>
<evidence type="ECO:0000313" key="10">
    <source>
        <dbReference type="EMBL" id="CCE83393.1"/>
    </source>
</evidence>
<dbReference type="HOGENOM" id="CLU_003612_1_1_1"/>
<feature type="region of interest" description="Disordered" evidence="7">
    <location>
        <begin position="783"/>
        <end position="878"/>
    </location>
</feature>
<evidence type="ECO:0000256" key="1">
    <source>
        <dbReference type="ARBA" id="ARBA00004496"/>
    </source>
</evidence>
<feature type="compositionally biased region" description="Basic and acidic residues" evidence="7">
    <location>
        <begin position="488"/>
        <end position="497"/>
    </location>
</feature>
<feature type="domain" description="NFACT RNA-binding" evidence="8">
    <location>
        <begin position="583"/>
        <end position="694"/>
    </location>
</feature>
<dbReference type="InterPro" id="IPR021846">
    <property type="entry name" value="NFACT-C"/>
</dbReference>
<reference evidence="12" key="2">
    <citation type="journal article" date="2012" name="G3 (Bethesda)">
        <title>Pichia sorbitophila, an interspecies yeast hybrid reveals early steps of genome resolution following polyploidization.</title>
        <authorList>
            <person name="Leh Louis V."/>
            <person name="Despons L."/>
            <person name="Friedrich A."/>
            <person name="Martin T."/>
            <person name="Durrens P."/>
            <person name="Casaregola S."/>
            <person name="Neuveglise C."/>
            <person name="Fairhead C."/>
            <person name="Marck C."/>
            <person name="Cruz J.A."/>
            <person name="Straub M.L."/>
            <person name="Kugler V."/>
            <person name="Sacerdot C."/>
            <person name="Uzunov Z."/>
            <person name="Thierry A."/>
            <person name="Weiss S."/>
            <person name="Bleykasten C."/>
            <person name="De Montigny J."/>
            <person name="Jacques N."/>
            <person name="Jung P."/>
            <person name="Lemaire M."/>
            <person name="Mallet S."/>
            <person name="Morel G."/>
            <person name="Richard G.F."/>
            <person name="Sarkar A."/>
            <person name="Savel G."/>
            <person name="Schacherer J."/>
            <person name="Seret M.L."/>
            <person name="Talla E."/>
            <person name="Samson G."/>
            <person name="Jubin C."/>
            <person name="Poulain J."/>
            <person name="Vacherie B."/>
            <person name="Barbe V."/>
            <person name="Pelletier E."/>
            <person name="Sherman D.J."/>
            <person name="Westhof E."/>
            <person name="Weissenbach J."/>
            <person name="Baret P.V."/>
            <person name="Wincker P."/>
            <person name="Gaillardin C."/>
            <person name="Dujon B."/>
            <person name="Souciet J.L."/>
        </authorList>
    </citation>
    <scope>NUCLEOTIDE SEQUENCE [LARGE SCALE GENOMIC DNA]</scope>
    <source>
        <strain evidence="12">ATCC MYA-4447 / BCRC 22081 / CBS 7064 / NBRC 10061 / NRRL Y-12695</strain>
    </source>
</reference>
<comment type="similarity">
    <text evidence="2">Belongs to the NEMF family.</text>
</comment>
<feature type="compositionally biased region" description="Basic and acidic residues" evidence="7">
    <location>
        <begin position="844"/>
        <end position="853"/>
    </location>
</feature>
<evidence type="ECO:0000256" key="7">
    <source>
        <dbReference type="SAM" id="MobiDB-lite"/>
    </source>
</evidence>
<feature type="compositionally biased region" description="Acidic residues" evidence="7">
    <location>
        <begin position="474"/>
        <end position="487"/>
    </location>
</feature>
<dbReference type="GO" id="GO:0072344">
    <property type="term" value="P:rescue of stalled ribosome"/>
    <property type="evidence" value="ECO:0007669"/>
    <property type="project" value="TreeGrafter"/>
</dbReference>
<dbReference type="GO" id="GO:0005737">
    <property type="term" value="C:cytoplasm"/>
    <property type="evidence" value="ECO:0007669"/>
    <property type="project" value="UniProtKB-SubCell"/>
</dbReference>
<dbReference type="FunCoup" id="G8YA10">
    <property type="interactions" value="1680"/>
</dbReference>
<feature type="region of interest" description="Disordered" evidence="7">
    <location>
        <begin position="890"/>
        <end position="927"/>
    </location>
</feature>
<dbReference type="Proteomes" id="UP000005222">
    <property type="component" value="Chromosome K"/>
</dbReference>
<dbReference type="FunFam" id="2.30.310.10:FF:000003">
    <property type="entry name" value="Zinc knuckle domain containing protein"/>
    <property type="match status" value="1"/>
</dbReference>
<keyword evidence="4 6" id="KW-0175">Coiled coil</keyword>
<dbReference type="Gene3D" id="2.30.310.10">
    <property type="entry name" value="ibrinogen binding protein from staphylococcus aureus domain"/>
    <property type="match status" value="1"/>
</dbReference>
<feature type="coiled-coil region" evidence="6">
    <location>
        <begin position="336"/>
        <end position="367"/>
    </location>
</feature>
<dbReference type="EMBL" id="FO082049">
    <property type="protein sequence ID" value="CCE83393.1"/>
    <property type="molecule type" value="Genomic_DNA"/>
</dbReference>
<dbReference type="GO" id="GO:1990116">
    <property type="term" value="P:ribosome-associated ubiquitin-dependent protein catabolic process"/>
    <property type="evidence" value="ECO:0007669"/>
    <property type="project" value="TreeGrafter"/>
</dbReference>
<feature type="domain" description="NFACT protein C-terminal" evidence="9">
    <location>
        <begin position="951"/>
        <end position="1047"/>
    </location>
</feature>
<dbReference type="EMBL" id="FO082048">
    <property type="protein sequence ID" value="CCE84424.1"/>
    <property type="molecule type" value="Genomic_DNA"/>
</dbReference>
<dbReference type="PANTHER" id="PTHR15239">
    <property type="entry name" value="NUCLEAR EXPORT MEDIATOR FACTOR NEMF"/>
    <property type="match status" value="1"/>
</dbReference>
<dbReference type="OrthoDB" id="207084at2759"/>
<organism evidence="10 12">
    <name type="scientific">Pichia sorbitophila (strain ATCC MYA-4447 / BCRC 22081 / CBS 7064 / NBRC 10061 / NRRL Y-12695)</name>
    <name type="common">Hybrid yeast</name>
    <dbReference type="NCBI Taxonomy" id="559304"/>
    <lineage>
        <taxon>Eukaryota</taxon>
        <taxon>Fungi</taxon>
        <taxon>Dikarya</taxon>
        <taxon>Ascomycota</taxon>
        <taxon>Saccharomycotina</taxon>
        <taxon>Pichiomycetes</taxon>
        <taxon>Debaryomycetaceae</taxon>
        <taxon>Millerozyma</taxon>
    </lineage>
</organism>
<dbReference type="GO" id="GO:0000049">
    <property type="term" value="F:tRNA binding"/>
    <property type="evidence" value="ECO:0007669"/>
    <property type="project" value="TreeGrafter"/>
</dbReference>
<sequence length="1056" mass="120490">MKQRVTGLDLQILCKELQEEIVSYRLQNVYGTAKSNKQYILKFSVADSKKLVALETGNRIHLTEYERATEAFPSSFVTKMRKHLKSRRLTGVKQVANDRVLVLEFSDGAFYLALEFFSAGNIILLDENLKILSLQRTVQEKGGNDKYAVNETYSMFDKSLFQKEIQIPKISFTPDLISEWIASQKTRLEDVTDASKKKKKVYSIHKLLFVNASHLSGDLILRSLVKQGINPSSSCFDYVEDTQGLEDIVRALQETQAEYLEIVESPSRVKGCIVMVKNKLYNPEDPDSKDLKYIMDEFHPYKPHKENEDSYQFMEVEGYNKTLDTYFSTIESSRYALRIEQQKEQARKRLEKARNERDKQIQSLLDQKNLNIKKGEAIIYHADVIEECKESVLQLIRQQMDWENIEKLIQLEQTRGNKLAQMIKLPLNLVQNKINVLLTDPNDMEAYSHATDGKSHSDSDSDSDSSSDMQSSDFDSDDSDYDSELEEESRRKQIEKRAAKKEKKKPRVPLLEVSIDLSLSSFANSRIYFDNKKNAETKQAKVEKNTEIALRNAEKKINRDLSSNLKKESETLKQIRPKFWFEKFYWFVSNEGYLCLAGNDDTQTDMIYYRHFNDNDYFVTSDIEGSLKVFVKNPYQGKEVSPSTLTQAGIFSMSASKAWDNKITTSAWYLKGSEVSKKDFDGSLVSFGNFNYKGEKQFLPPSQLVMGLAFYFLGDEETTQRYRSTRLERQAEFGLEIVLDNKKADLVNLEELAAIEASASHNKENESTSKDGNTNVEEQAIENERSNGNSEGVAPDTIEQDATPEPETGAELQEQVSKKPDSKSKGKFSQDDDDVFDPIAETLRNLRVEEKSTQKGPKVRGKKMKLQKAAKYADQDEEDRRLRMEALGTWKQVQENKKKRAEGAQNTGQRRNGTAPQQKPASRRSRQELAEYRKYVMSEINDNESSVVDPLAILDSFIGTPTSTDKLCYVVPVFAPWSALSKLKYKVKIQPGNMKKGKCVSEVIHALLSRKTDPANADPDLDWAIEHEYLAALKPADVVSAITTAKTRPVLGAKRK</sequence>
<evidence type="ECO:0000256" key="4">
    <source>
        <dbReference type="ARBA" id="ARBA00023054"/>
    </source>
</evidence>
<evidence type="ECO:0000313" key="11">
    <source>
        <dbReference type="EMBL" id="CCE84424.1"/>
    </source>
</evidence>
<dbReference type="Pfam" id="PF05670">
    <property type="entry name" value="NFACT-R_1"/>
    <property type="match status" value="1"/>
</dbReference>
<evidence type="ECO:0000259" key="8">
    <source>
        <dbReference type="Pfam" id="PF05670"/>
    </source>
</evidence>
<protein>
    <recommendedName>
        <fullName evidence="5">Ribosome quality control complex subunit 2</fullName>
    </recommendedName>
</protein>
<accession>G8YA10</accession>
<dbReference type="Pfam" id="PF11923">
    <property type="entry name" value="NFACT-C"/>
    <property type="match status" value="1"/>
</dbReference>
<gene>
    <name evidence="10" type="primary">Piso0_003968</name>
    <name evidence="10" type="ORF">GNLVRS01_PISO0K06544g</name>
    <name evidence="11" type="ORF">GNLVRS01_PISO0L06545g</name>
</gene>
<dbReference type="GO" id="GO:1990112">
    <property type="term" value="C:RQC complex"/>
    <property type="evidence" value="ECO:0007669"/>
    <property type="project" value="TreeGrafter"/>
</dbReference>
<evidence type="ECO:0000256" key="5">
    <source>
        <dbReference type="ARBA" id="ARBA00070414"/>
    </source>
</evidence>
<evidence type="ECO:0000256" key="2">
    <source>
        <dbReference type="ARBA" id="ARBA00008318"/>
    </source>
</evidence>